<dbReference type="EMBL" id="JANUXY010000005">
    <property type="protein sequence ID" value="MCS4486564.1"/>
    <property type="molecule type" value="Genomic_DNA"/>
</dbReference>
<keyword evidence="3" id="KW-1003">Cell membrane</keyword>
<dbReference type="RefSeq" id="WP_259199946.1">
    <property type="nucleotide sequence ID" value="NZ_JANUXY010000005.1"/>
</dbReference>
<keyword evidence="7 8" id="KW-0472">Membrane</keyword>
<evidence type="ECO:0000256" key="7">
    <source>
        <dbReference type="ARBA" id="ARBA00023136"/>
    </source>
</evidence>
<gene>
    <name evidence="9" type="ORF">NXS11_06575</name>
</gene>
<feature type="transmembrane region" description="Helical" evidence="8">
    <location>
        <begin position="102"/>
        <end position="123"/>
    </location>
</feature>
<dbReference type="InterPro" id="IPR018043">
    <property type="entry name" value="Na/Gal_symport_CS"/>
</dbReference>
<feature type="transmembrane region" description="Helical" evidence="8">
    <location>
        <begin position="315"/>
        <end position="334"/>
    </location>
</feature>
<feature type="transmembrane region" description="Helical" evidence="8">
    <location>
        <begin position="169"/>
        <end position="192"/>
    </location>
</feature>
<evidence type="ECO:0000313" key="9">
    <source>
        <dbReference type="EMBL" id="MCS4486564.1"/>
    </source>
</evidence>
<evidence type="ECO:0000313" key="10">
    <source>
        <dbReference type="Proteomes" id="UP001205609"/>
    </source>
</evidence>
<evidence type="ECO:0000256" key="1">
    <source>
        <dbReference type="ARBA" id="ARBA00004651"/>
    </source>
</evidence>
<reference evidence="9 10" key="1">
    <citation type="journal article" date="2023" name="Int. J. Syst. Evol. Microbiol.">
        <title>Streptococcus sciuri sp. nov., Staphylococcus marylandisciuri sp. nov. and Staphylococcus americanisciuri sp. nov., isolated from faeces of eastern grey squirrel (Sciurus carolinensis).</title>
        <authorList>
            <person name="Volokhov D.V."/>
            <person name="Zagorodnyaya T.A."/>
            <person name="Furtak V.A."/>
            <person name="Nattanmai G."/>
            <person name="Randall L."/>
            <person name="Jose S."/>
            <person name="Gao Y."/>
            <person name="Eisenberg T."/>
            <person name="Delmonte P."/>
            <person name="Blom J."/>
            <person name="Mitchell K.K."/>
        </authorList>
    </citation>
    <scope>NUCLEOTIDE SEQUENCE [LARGE SCALE GENOMIC DNA]</scope>
    <source>
        <strain evidence="9 10">GRT3</strain>
    </source>
</reference>
<dbReference type="PANTHER" id="PTHR11328">
    <property type="entry name" value="MAJOR FACILITATOR SUPERFAMILY DOMAIN-CONTAINING PROTEIN"/>
    <property type="match status" value="1"/>
</dbReference>
<keyword evidence="10" id="KW-1185">Reference proteome</keyword>
<comment type="subcellular location">
    <subcellularLocation>
        <location evidence="1">Cell membrane</location>
        <topology evidence="1">Multi-pass membrane protein</topology>
    </subcellularLocation>
</comment>
<feature type="transmembrane region" description="Helical" evidence="8">
    <location>
        <begin position="284"/>
        <end position="303"/>
    </location>
</feature>
<dbReference type="SUPFAM" id="SSF103473">
    <property type="entry name" value="MFS general substrate transporter"/>
    <property type="match status" value="1"/>
</dbReference>
<feature type="transmembrane region" description="Helical" evidence="8">
    <location>
        <begin position="426"/>
        <end position="449"/>
    </location>
</feature>
<evidence type="ECO:0000256" key="2">
    <source>
        <dbReference type="ARBA" id="ARBA00022448"/>
    </source>
</evidence>
<dbReference type="PANTHER" id="PTHR11328:SF24">
    <property type="entry name" value="MAJOR FACILITATOR SUPERFAMILY (MFS) PROFILE DOMAIN-CONTAINING PROTEIN"/>
    <property type="match status" value="1"/>
</dbReference>
<dbReference type="Proteomes" id="UP001205609">
    <property type="component" value="Unassembled WGS sequence"/>
</dbReference>
<organism evidence="9 10">
    <name type="scientific">Staphylococcus americanisciuri</name>
    <dbReference type="NCBI Taxonomy" id="2973940"/>
    <lineage>
        <taxon>Bacteria</taxon>
        <taxon>Bacillati</taxon>
        <taxon>Bacillota</taxon>
        <taxon>Bacilli</taxon>
        <taxon>Bacillales</taxon>
        <taxon>Staphylococcaceae</taxon>
        <taxon>Staphylococcus</taxon>
    </lineage>
</organism>
<dbReference type="InterPro" id="IPR001927">
    <property type="entry name" value="Na/Gal_symport"/>
</dbReference>
<keyword evidence="4 8" id="KW-0812">Transmembrane</keyword>
<dbReference type="Gene3D" id="1.20.1250.20">
    <property type="entry name" value="MFS general substrate transporter like domains"/>
    <property type="match status" value="2"/>
</dbReference>
<evidence type="ECO:0000256" key="6">
    <source>
        <dbReference type="ARBA" id="ARBA00022989"/>
    </source>
</evidence>
<evidence type="ECO:0000256" key="3">
    <source>
        <dbReference type="ARBA" id="ARBA00022475"/>
    </source>
</evidence>
<feature type="transmembrane region" description="Helical" evidence="8">
    <location>
        <begin position="240"/>
        <end position="264"/>
    </location>
</feature>
<keyword evidence="5" id="KW-0769">Symport</keyword>
<evidence type="ECO:0000256" key="8">
    <source>
        <dbReference type="SAM" id="Phobius"/>
    </source>
</evidence>
<keyword evidence="2" id="KW-0813">Transport</keyword>
<name>A0ABT2F285_9STAP</name>
<sequence>MTSEVTKESTKKEQTFSDIDKPMLSFREKLAYGFGDLGNGFMFDMGQIYLLKFFTDILGISAFYGGLVFLVSKIFDAFVDTGVGTLVDSRKNIGPKGKFRPFILYGTVPLAMLTVLTFISPNLDYTGKVIWAFATYMLFNMAYSFVNIPYGSLSASMTLNAEDRTQLSVFRNLGSQGAMFITGIVVIPLVGLFSNHAVGYPIVVAALAACGVILHLICYKGVKERHVVKRSNEKGLGKKAFLNLLKNKAFAILATYTLLTIMAMFLKQSTQLYYFEYVMGVPNLVGLVSALNFAVLIPALFLTTYLSKWCGKKNTAMIGVAGFIICESMNYFFFGDDYVTFLAVNTISQFFLVIPNTVTWAFIADVVEYGQWKSGLRSEGIIYSSYSFTRKVSQALAGFIPGLALTLIAYKPNVQQSAETIHGLKVLFFVVPAVASLVALIIFLIGYPLTDKKHKKIVKELALRDEL</sequence>
<keyword evidence="6 8" id="KW-1133">Transmembrane helix</keyword>
<feature type="transmembrane region" description="Helical" evidence="8">
    <location>
        <begin position="49"/>
        <end position="71"/>
    </location>
</feature>
<feature type="transmembrane region" description="Helical" evidence="8">
    <location>
        <begin position="198"/>
        <end position="219"/>
    </location>
</feature>
<feature type="transmembrane region" description="Helical" evidence="8">
    <location>
        <begin position="388"/>
        <end position="410"/>
    </location>
</feature>
<dbReference type="InterPro" id="IPR039672">
    <property type="entry name" value="MFS_2"/>
</dbReference>
<dbReference type="Pfam" id="PF13347">
    <property type="entry name" value="MFS_2"/>
    <property type="match status" value="1"/>
</dbReference>
<protein>
    <submittedName>
        <fullName evidence="9">MFS transporter</fullName>
    </submittedName>
</protein>
<comment type="caution">
    <text evidence="9">The sequence shown here is derived from an EMBL/GenBank/DDBJ whole genome shotgun (WGS) entry which is preliminary data.</text>
</comment>
<dbReference type="InterPro" id="IPR036259">
    <property type="entry name" value="MFS_trans_sf"/>
</dbReference>
<dbReference type="CDD" id="cd17332">
    <property type="entry name" value="MFS_MelB_like"/>
    <property type="match status" value="1"/>
</dbReference>
<dbReference type="PROSITE" id="PS00872">
    <property type="entry name" value="NA_GALACTOSIDE_SYMP"/>
    <property type="match status" value="1"/>
</dbReference>
<accession>A0ABT2F285</accession>
<proteinExistence type="predicted"/>
<evidence type="ECO:0000256" key="4">
    <source>
        <dbReference type="ARBA" id="ARBA00022692"/>
    </source>
</evidence>
<evidence type="ECO:0000256" key="5">
    <source>
        <dbReference type="ARBA" id="ARBA00022847"/>
    </source>
</evidence>
<dbReference type="NCBIfam" id="TIGR00792">
    <property type="entry name" value="gph"/>
    <property type="match status" value="1"/>
</dbReference>
<feature type="transmembrane region" description="Helical" evidence="8">
    <location>
        <begin position="129"/>
        <end position="148"/>
    </location>
</feature>
<feature type="transmembrane region" description="Helical" evidence="8">
    <location>
        <begin position="346"/>
        <end position="367"/>
    </location>
</feature>